<organism evidence="3 4">
    <name type="scientific">Maribacter cobaltidurans</name>
    <dbReference type="NCBI Taxonomy" id="1178778"/>
    <lineage>
        <taxon>Bacteria</taxon>
        <taxon>Pseudomonadati</taxon>
        <taxon>Bacteroidota</taxon>
        <taxon>Flavobacteriia</taxon>
        <taxon>Flavobacteriales</taxon>
        <taxon>Flavobacteriaceae</taxon>
        <taxon>Maribacter</taxon>
    </lineage>
</organism>
<name>A0A223V5S9_9FLAO</name>
<dbReference type="Pfam" id="PF23571">
    <property type="entry name" value="GH3_M"/>
    <property type="match status" value="1"/>
</dbReference>
<evidence type="ECO:0000313" key="3">
    <source>
        <dbReference type="EMBL" id="ASV30199.1"/>
    </source>
</evidence>
<protein>
    <submittedName>
        <fullName evidence="3">Uncharacterized protein</fullName>
    </submittedName>
</protein>
<reference evidence="3 4" key="1">
    <citation type="submission" date="2017-08" db="EMBL/GenBank/DDBJ databases">
        <title>The complete genome sequence of Maribacter sp. B1, isolated from deep-sea sediment.</title>
        <authorList>
            <person name="Wu Y.-H."/>
            <person name="Cheng H."/>
            <person name="Xu X.-W."/>
        </authorList>
    </citation>
    <scope>NUCLEOTIDE SEQUENCE [LARGE SCALE GENOMIC DNA]</scope>
    <source>
        <strain evidence="3 4">B1</strain>
    </source>
</reference>
<dbReference type="InterPro" id="IPR055377">
    <property type="entry name" value="GH3_M"/>
</dbReference>
<keyword evidence="4" id="KW-1185">Reference proteome</keyword>
<dbReference type="Pfam" id="PF23572">
    <property type="entry name" value="GH3_C"/>
    <property type="match status" value="1"/>
</dbReference>
<dbReference type="GO" id="GO:0005737">
    <property type="term" value="C:cytoplasm"/>
    <property type="evidence" value="ECO:0007669"/>
    <property type="project" value="TreeGrafter"/>
</dbReference>
<dbReference type="InterPro" id="IPR055378">
    <property type="entry name" value="GH3_C"/>
</dbReference>
<dbReference type="GO" id="GO:0016881">
    <property type="term" value="F:acid-amino acid ligase activity"/>
    <property type="evidence" value="ECO:0007669"/>
    <property type="project" value="TreeGrafter"/>
</dbReference>
<dbReference type="RefSeq" id="WP_094996819.1">
    <property type="nucleotide sequence ID" value="NZ_BMJL01000002.1"/>
</dbReference>
<dbReference type="PANTHER" id="PTHR31901:SF9">
    <property type="entry name" value="GH3 DOMAIN-CONTAINING PROTEIN"/>
    <property type="match status" value="1"/>
</dbReference>
<dbReference type="InterPro" id="IPR042099">
    <property type="entry name" value="ANL_N_sf"/>
</dbReference>
<feature type="domain" description="GH3 middle" evidence="1">
    <location>
        <begin position="291"/>
        <end position="350"/>
    </location>
</feature>
<dbReference type="EMBL" id="CP022957">
    <property type="protein sequence ID" value="ASV30199.1"/>
    <property type="molecule type" value="Genomic_DNA"/>
</dbReference>
<evidence type="ECO:0000259" key="2">
    <source>
        <dbReference type="Pfam" id="PF23572"/>
    </source>
</evidence>
<dbReference type="AlphaFoldDB" id="A0A223V5S9"/>
<proteinExistence type="predicted"/>
<dbReference type="KEGG" id="marb:CJ263_08190"/>
<sequence length="499" mass="57379">MSLKAFAAKIFAKRIVAKTRKWVNNPHGTQQKVFNELIEKGGETKFGKDHNFKKIQTHQDFIENVPVRDYEELKSYVNQVVDGARDILWPGKPLYFAKTSGTTSGAKYIPITKESIKNQVEASRNAILTYINETGRADFVDGKMIFLQGSPELTEKNGIQLGRLSGISAHYVPNYLQKNRLPSWETNCIEDWETKVNTIVEETKDENMTVIAGIPSWVQMYFEKLKEKTNRNIGDLFPNFELFIYGGVNYEPYRKKFEELIGSKVPSIELFPASEGFFAYQDSQVKKGMLLLLDSGIFYEFIRVDEFHQEIRKRLTIEQVEINVDYVMIISTDAGLWAYNLGDTIRFVSLKPYKVVVSGRVKHFISAFGEHVIAKEVEEAMLEATKETDAKINEFTVAPQITPENEELPYHEWFIEFEREPSDIQKFNSILDKALQNQNSYYFDLIDGKVLQPLKIAKIKKGGFRDYMKSIGKLGGQNKVQRLANDRSVADRLNEFRST</sequence>
<dbReference type="Gene3D" id="3.40.50.12780">
    <property type="entry name" value="N-terminal domain of ligase-like"/>
    <property type="match status" value="1"/>
</dbReference>
<evidence type="ECO:0000259" key="1">
    <source>
        <dbReference type="Pfam" id="PF23571"/>
    </source>
</evidence>
<accession>A0A223V5S9</accession>
<dbReference type="Pfam" id="PF03321">
    <property type="entry name" value="GH3"/>
    <property type="match status" value="1"/>
</dbReference>
<dbReference type="InterPro" id="IPR004993">
    <property type="entry name" value="GH3"/>
</dbReference>
<feature type="domain" description="GH3 C-terminal" evidence="2">
    <location>
        <begin position="376"/>
        <end position="487"/>
    </location>
</feature>
<evidence type="ECO:0000313" key="4">
    <source>
        <dbReference type="Proteomes" id="UP000215244"/>
    </source>
</evidence>
<dbReference type="PANTHER" id="PTHR31901">
    <property type="entry name" value="GH3 DOMAIN-CONTAINING PROTEIN"/>
    <property type="match status" value="1"/>
</dbReference>
<dbReference type="OrthoDB" id="5678283at2"/>
<dbReference type="Proteomes" id="UP000215244">
    <property type="component" value="Chromosome"/>
</dbReference>
<gene>
    <name evidence="3" type="ORF">CJ263_08190</name>
</gene>